<name>A0A7W5YGC9_9BACT</name>
<dbReference type="SUPFAM" id="SSF52540">
    <property type="entry name" value="P-loop containing nucleoside triphosphate hydrolases"/>
    <property type="match status" value="1"/>
</dbReference>
<dbReference type="SMART" id="SM00534">
    <property type="entry name" value="MUTSac"/>
    <property type="match status" value="1"/>
</dbReference>
<feature type="transmembrane region" description="Helical" evidence="4">
    <location>
        <begin position="208"/>
        <end position="227"/>
    </location>
</feature>
<evidence type="ECO:0000256" key="2">
    <source>
        <dbReference type="ARBA" id="ARBA00022840"/>
    </source>
</evidence>
<feature type="domain" description="DNA mismatch repair proteins mutS family" evidence="5">
    <location>
        <begin position="412"/>
        <end position="588"/>
    </location>
</feature>
<dbReference type="GO" id="GO:0005524">
    <property type="term" value="F:ATP binding"/>
    <property type="evidence" value="ECO:0007669"/>
    <property type="project" value="UniProtKB-KW"/>
</dbReference>
<sequence length="589" mass="66987">MSKLYYVDKVNKLLVSQRVLSKRSHLLVWGKLISFCLMIIAGWNGLDGFPNIWLSLSVICLLVYLFFVYADNRVDRKREHNQQMIQFYEDEIGYLGNEFSFQDGSEYIDIHSPYSYDLDIFGPGSLFQRLNRTTTVPGEKALAHRLINVNTRISKNDIDQDAINELMLSSDFREDYLSTPHFKSKVRGTSMYSNVNTMPDKNIKWLQIFPICSFLLILYLILSYILVGKISSITSATLTVLFVLQLFITIALSSKLKTAFCVSKSIIDFNKGYMPVIKKISAYNFKASELREIRNIAQEYLEDLKSIQRIESIYALRANPFLWLLLNGFLSIDVMEVLKFQRWKVRRLASLPTLLESIGKIETLASFAQFNFNHADYCIAKPQENMLINMKNGKHPFLGNSGVGNDFSISKGSISIITGANMSGKSTFLRTIALNLILAKNGCRVPADKFYFNPNSQIFTSMRTRDDIKGGISYFQSEIIRLDKAIDVALNTPNVILFLDEVLKGTNSVDKLEGTKKLLSFFVENGITTVLATHDIDVTSLELSGVKRNYCFEITAENPPSYPYKLTNGVCQNKNATFLINCILQKQHK</sequence>
<keyword evidence="1" id="KW-0547">Nucleotide-binding</keyword>
<dbReference type="Gene3D" id="3.40.50.300">
    <property type="entry name" value="P-loop containing nucleotide triphosphate hydrolases"/>
    <property type="match status" value="1"/>
</dbReference>
<protein>
    <submittedName>
        <fullName evidence="6">ABC-type multidrug transport system fused ATPase/permease subunit</fullName>
    </submittedName>
</protein>
<evidence type="ECO:0000313" key="7">
    <source>
        <dbReference type="Proteomes" id="UP000541425"/>
    </source>
</evidence>
<keyword evidence="3" id="KW-0238">DNA-binding</keyword>
<comment type="caution">
    <text evidence="6">The sequence shown here is derived from an EMBL/GenBank/DDBJ whole genome shotgun (WGS) entry which is preliminary data.</text>
</comment>
<keyword evidence="2" id="KW-0067">ATP-binding</keyword>
<dbReference type="GO" id="GO:0006298">
    <property type="term" value="P:mismatch repair"/>
    <property type="evidence" value="ECO:0007669"/>
    <property type="project" value="InterPro"/>
</dbReference>
<accession>A0A7W5YGC9</accession>
<dbReference type="Pfam" id="PF00488">
    <property type="entry name" value="MutS_V"/>
    <property type="match status" value="1"/>
</dbReference>
<dbReference type="EMBL" id="JACICA010000007">
    <property type="protein sequence ID" value="MBB3702986.1"/>
    <property type="molecule type" value="Genomic_DNA"/>
</dbReference>
<organism evidence="6 7">
    <name type="scientific">Alloprevotella rava</name>
    <dbReference type="NCBI Taxonomy" id="671218"/>
    <lineage>
        <taxon>Bacteria</taxon>
        <taxon>Pseudomonadati</taxon>
        <taxon>Bacteroidota</taxon>
        <taxon>Bacteroidia</taxon>
        <taxon>Bacteroidales</taxon>
        <taxon>Prevotellaceae</taxon>
        <taxon>Alloprevotella</taxon>
    </lineage>
</organism>
<evidence type="ECO:0000259" key="5">
    <source>
        <dbReference type="SMART" id="SM00534"/>
    </source>
</evidence>
<feature type="transmembrane region" description="Helical" evidence="4">
    <location>
        <begin position="26"/>
        <end position="46"/>
    </location>
</feature>
<dbReference type="InterPro" id="IPR045076">
    <property type="entry name" value="MutS"/>
</dbReference>
<dbReference type="InterPro" id="IPR027417">
    <property type="entry name" value="P-loop_NTPase"/>
</dbReference>
<keyword evidence="4" id="KW-1133">Transmembrane helix</keyword>
<evidence type="ECO:0000313" key="6">
    <source>
        <dbReference type="EMBL" id="MBB3702986.1"/>
    </source>
</evidence>
<dbReference type="GO" id="GO:0140664">
    <property type="term" value="F:ATP-dependent DNA damage sensor activity"/>
    <property type="evidence" value="ECO:0007669"/>
    <property type="project" value="InterPro"/>
</dbReference>
<dbReference type="Proteomes" id="UP000541425">
    <property type="component" value="Unassembled WGS sequence"/>
</dbReference>
<dbReference type="RefSeq" id="WP_183696858.1">
    <property type="nucleotide sequence ID" value="NZ_JACICA010000007.1"/>
</dbReference>
<dbReference type="GO" id="GO:0005829">
    <property type="term" value="C:cytosol"/>
    <property type="evidence" value="ECO:0007669"/>
    <property type="project" value="TreeGrafter"/>
</dbReference>
<dbReference type="InterPro" id="IPR000432">
    <property type="entry name" value="DNA_mismatch_repair_MutS_C"/>
</dbReference>
<dbReference type="PANTHER" id="PTHR11361">
    <property type="entry name" value="DNA MISMATCH REPAIR PROTEIN MUTS FAMILY MEMBER"/>
    <property type="match status" value="1"/>
</dbReference>
<dbReference type="GO" id="GO:0030983">
    <property type="term" value="F:mismatched DNA binding"/>
    <property type="evidence" value="ECO:0007669"/>
    <property type="project" value="InterPro"/>
</dbReference>
<reference evidence="6 7" key="1">
    <citation type="submission" date="2020-08" db="EMBL/GenBank/DDBJ databases">
        <title>Genomic Encyclopedia of Type Strains, Phase IV (KMG-IV): sequencing the most valuable type-strain genomes for metagenomic binning, comparative biology and taxonomic classification.</title>
        <authorList>
            <person name="Goeker M."/>
        </authorList>
    </citation>
    <scope>NUCLEOTIDE SEQUENCE [LARGE SCALE GENOMIC DNA]</scope>
    <source>
        <strain evidence="6 7">DSM 22548</strain>
    </source>
</reference>
<evidence type="ECO:0000256" key="4">
    <source>
        <dbReference type="SAM" id="Phobius"/>
    </source>
</evidence>
<dbReference type="PANTHER" id="PTHR11361:SF99">
    <property type="entry name" value="DNA MISMATCH REPAIR PROTEIN"/>
    <property type="match status" value="1"/>
</dbReference>
<keyword evidence="4" id="KW-0472">Membrane</keyword>
<feature type="transmembrane region" description="Helical" evidence="4">
    <location>
        <begin position="233"/>
        <end position="252"/>
    </location>
</feature>
<evidence type="ECO:0000256" key="1">
    <source>
        <dbReference type="ARBA" id="ARBA00022741"/>
    </source>
</evidence>
<evidence type="ECO:0000256" key="3">
    <source>
        <dbReference type="ARBA" id="ARBA00023125"/>
    </source>
</evidence>
<keyword evidence="4" id="KW-0812">Transmembrane</keyword>
<gene>
    <name evidence="6" type="ORF">FHS60_001459</name>
</gene>
<feature type="transmembrane region" description="Helical" evidence="4">
    <location>
        <begin position="52"/>
        <end position="70"/>
    </location>
</feature>
<proteinExistence type="predicted"/>
<dbReference type="AlphaFoldDB" id="A0A7W5YGC9"/>